<comment type="caution">
    <text evidence="2">The sequence shown here is derived from an EMBL/GenBank/DDBJ whole genome shotgun (WGS) entry which is preliminary data.</text>
</comment>
<dbReference type="AlphaFoldDB" id="A0A0B0M6D6"/>
<dbReference type="PANTHER" id="PTHR36766">
    <property type="entry name" value="PLANT BROAD-SPECTRUM MILDEW RESISTANCE PROTEIN RPW8"/>
    <property type="match status" value="1"/>
</dbReference>
<name>A0A0B0M6D6_GOSAR</name>
<dbReference type="Gene3D" id="3.80.10.10">
    <property type="entry name" value="Ribonuclease Inhibitor"/>
    <property type="match status" value="2"/>
</dbReference>
<dbReference type="PANTHER" id="PTHR36766:SF45">
    <property type="entry name" value="NB-ARC DOMAIN-CONTAINING PROTEIN"/>
    <property type="match status" value="1"/>
</dbReference>
<proteinExistence type="predicted"/>
<reference evidence="3" key="1">
    <citation type="submission" date="2014-09" db="EMBL/GenBank/DDBJ databases">
        <authorList>
            <person name="Mudge J."/>
            <person name="Ramaraj T."/>
            <person name="Lindquist I.E."/>
            <person name="Bharti A.K."/>
            <person name="Sundararajan A."/>
            <person name="Cameron C.T."/>
            <person name="Woodward J.E."/>
            <person name="May G.D."/>
            <person name="Brubaker C."/>
            <person name="Broadhvest J."/>
            <person name="Wilkins T.A."/>
        </authorList>
    </citation>
    <scope>NUCLEOTIDE SEQUENCE</scope>
    <source>
        <strain evidence="3">cv. AKA8401</strain>
    </source>
</reference>
<evidence type="ECO:0000313" key="3">
    <source>
        <dbReference type="Proteomes" id="UP000032142"/>
    </source>
</evidence>
<dbReference type="InterPro" id="IPR032675">
    <property type="entry name" value="LRR_dom_sf"/>
</dbReference>
<accession>A0A0B0M6D6</accession>
<evidence type="ECO:0008006" key="4">
    <source>
        <dbReference type="Google" id="ProtNLM"/>
    </source>
</evidence>
<dbReference type="EMBL" id="JRRC01011377">
    <property type="protein sequence ID" value="KHF97572.1"/>
    <property type="molecule type" value="Genomic_DNA"/>
</dbReference>
<keyword evidence="3" id="KW-1185">Reference proteome</keyword>
<evidence type="ECO:0000313" key="2">
    <source>
        <dbReference type="EMBL" id="KHF97572.1"/>
    </source>
</evidence>
<evidence type="ECO:0000256" key="1">
    <source>
        <dbReference type="ARBA" id="ARBA00022821"/>
    </source>
</evidence>
<gene>
    <name evidence="2" type="ORF">F383_16043</name>
</gene>
<protein>
    <recommendedName>
        <fullName evidence="4">Disease resistance RPP13-like protein 1</fullName>
    </recommendedName>
</protein>
<dbReference type="SUPFAM" id="SSF52058">
    <property type="entry name" value="L domain-like"/>
    <property type="match status" value="1"/>
</dbReference>
<keyword evidence="1" id="KW-0611">Plant defense</keyword>
<sequence>MLECIAQDFHETTYLESIFIWGGQNIKSLPQGLDKLTHLEKIQLDALPDCINNFPFLQKLKVCECSAAIPFPEKGFPTNLTSLEISNAPKIYTSLVEWGLNRLSSLQQLTISGAGCSNVVSFPEEGIGKALPPSLTFICIREFENLEFTCSKGFHHLTSLQELQFSNCPKLASLPEKDKLLSLERLYIWGCPLLEEGCGRGKGREWSKISHIPFAFKAKLAKNSG</sequence>
<dbReference type="Proteomes" id="UP000032142">
    <property type="component" value="Unassembled WGS sequence"/>
</dbReference>
<dbReference type="GO" id="GO:0006952">
    <property type="term" value="P:defense response"/>
    <property type="evidence" value="ECO:0007669"/>
    <property type="project" value="UniProtKB-KW"/>
</dbReference>
<organism evidence="2 3">
    <name type="scientific">Gossypium arboreum</name>
    <name type="common">Tree cotton</name>
    <name type="synonym">Gossypium nanking</name>
    <dbReference type="NCBI Taxonomy" id="29729"/>
    <lineage>
        <taxon>Eukaryota</taxon>
        <taxon>Viridiplantae</taxon>
        <taxon>Streptophyta</taxon>
        <taxon>Embryophyta</taxon>
        <taxon>Tracheophyta</taxon>
        <taxon>Spermatophyta</taxon>
        <taxon>Magnoliopsida</taxon>
        <taxon>eudicotyledons</taxon>
        <taxon>Gunneridae</taxon>
        <taxon>Pentapetalae</taxon>
        <taxon>rosids</taxon>
        <taxon>malvids</taxon>
        <taxon>Malvales</taxon>
        <taxon>Malvaceae</taxon>
        <taxon>Malvoideae</taxon>
        <taxon>Gossypium</taxon>
    </lineage>
</organism>